<reference evidence="2" key="1">
    <citation type="submission" date="2017-09" db="EMBL/GenBank/DDBJ databases">
        <title>Depth-based differentiation of microbial function through sediment-hosted aquifers and enrichment of novel symbionts in the deep terrestrial subsurface.</title>
        <authorList>
            <person name="Probst A.J."/>
            <person name="Ladd B."/>
            <person name="Jarett J.K."/>
            <person name="Geller-Mcgrath D.E."/>
            <person name="Sieber C.M.K."/>
            <person name="Emerson J.B."/>
            <person name="Anantharaman K."/>
            <person name="Thomas B.C."/>
            <person name="Malmstrom R."/>
            <person name="Stieglmeier M."/>
            <person name="Klingl A."/>
            <person name="Woyke T."/>
            <person name="Ryan C.M."/>
            <person name="Banfield J.F."/>
        </authorList>
    </citation>
    <scope>NUCLEOTIDE SEQUENCE [LARGE SCALE GENOMIC DNA]</scope>
</reference>
<gene>
    <name evidence="1" type="ORF">COT95_01380</name>
</gene>
<protein>
    <submittedName>
        <fullName evidence="1">Uncharacterized protein</fullName>
    </submittedName>
</protein>
<organism evidence="1 2">
    <name type="scientific">Candidatus Falkowbacteria bacterium CG10_big_fil_rev_8_21_14_0_10_37_6</name>
    <dbReference type="NCBI Taxonomy" id="1974563"/>
    <lineage>
        <taxon>Bacteria</taxon>
        <taxon>Candidatus Falkowiibacteriota</taxon>
    </lineage>
</organism>
<feature type="non-terminal residue" evidence="1">
    <location>
        <position position="1"/>
    </location>
</feature>
<name>A0A2H0V7B4_9BACT</name>
<proteinExistence type="predicted"/>
<dbReference type="AlphaFoldDB" id="A0A2H0V7B4"/>
<evidence type="ECO:0000313" key="2">
    <source>
        <dbReference type="Proteomes" id="UP000228614"/>
    </source>
</evidence>
<evidence type="ECO:0000313" key="1">
    <source>
        <dbReference type="EMBL" id="PIR94951.1"/>
    </source>
</evidence>
<dbReference type="Proteomes" id="UP000228614">
    <property type="component" value="Unassembled WGS sequence"/>
</dbReference>
<dbReference type="InterPro" id="IPR011042">
    <property type="entry name" value="6-blade_b-propeller_TolB-like"/>
</dbReference>
<dbReference type="EMBL" id="PFAN01000072">
    <property type="protein sequence ID" value="PIR94951.1"/>
    <property type="molecule type" value="Genomic_DNA"/>
</dbReference>
<dbReference type="Gene3D" id="2.120.10.30">
    <property type="entry name" value="TolB, C-terminal domain"/>
    <property type="match status" value="1"/>
</dbReference>
<dbReference type="SUPFAM" id="SSF101898">
    <property type="entry name" value="NHL repeat"/>
    <property type="match status" value="1"/>
</dbReference>
<accession>A0A2H0V7B4</accession>
<comment type="caution">
    <text evidence="1">The sequence shown here is derived from an EMBL/GenBank/DDBJ whole genome shotgun (WGS) entry which is preliminary data.</text>
</comment>
<sequence length="164" mass="18729">SSDQAITDIRSYNGRIYLLSATENNLFRFDKNYSNKSSWLKEDLDFSNAVSFDVDGYIYVLKNNGTVTKLLSGYSNEFELKPISPSFVNPTKIRITGESDEGLIYIMEPEKNRIVVFDKTGAFIIQYKMEKLTNMKDFSVVDDGKKIIILNDASVYEIETQSVE</sequence>